<evidence type="ECO:0000259" key="1">
    <source>
        <dbReference type="SMART" id="SM01359"/>
    </source>
</evidence>
<dbReference type="InterPro" id="IPR011625">
    <property type="entry name" value="A2M_N_BRD"/>
</dbReference>
<reference evidence="3" key="2">
    <citation type="submission" date="2017-02" db="UniProtKB">
        <authorList>
            <consortium name="WormBaseParasite"/>
        </authorList>
    </citation>
    <scope>IDENTIFICATION</scope>
</reference>
<dbReference type="PANTHER" id="PTHR11412:SF175">
    <property type="entry name" value="TEP (THIOLESTER CONTAINING PROTEIN)"/>
    <property type="match status" value="1"/>
</dbReference>
<dbReference type="STRING" id="6313.A0A0K0DPJ7"/>
<reference evidence="2" key="1">
    <citation type="submission" date="2012-09" db="EMBL/GenBank/DDBJ databases">
        <authorList>
            <person name="Martin A.A."/>
        </authorList>
    </citation>
    <scope>NUCLEOTIDE SEQUENCE</scope>
</reference>
<accession>A0A0K0DPJ7</accession>
<dbReference type="InterPro" id="IPR050473">
    <property type="entry name" value="A2M/Complement_sys"/>
</dbReference>
<sequence>MSRGAMVLSKEIPVNSDHTTISFTATHDMAPKSRLVVYAIRPSNHEILVDATDFKVDGLFRNNVTLGVDKTSVEPGESVSFKVTADPDSFVALLVVDQSVLLLKSGNDITPQMVETDIEEYDTTGYGDNGDYRPWEGGIARRRKACRFF</sequence>
<dbReference type="AlphaFoldDB" id="A0A0K0DPJ7"/>
<dbReference type="Pfam" id="PF07703">
    <property type="entry name" value="A2M_BRD"/>
    <property type="match status" value="1"/>
</dbReference>
<keyword evidence="2" id="KW-1185">Reference proteome</keyword>
<name>A0A0K0DPJ7_ANGCA</name>
<evidence type="ECO:0000313" key="3">
    <source>
        <dbReference type="WBParaSite" id="ACAC_0001368601-mRNA-1"/>
    </source>
</evidence>
<feature type="domain" description="Alpha-2-macroglobulin bait region" evidence="1">
    <location>
        <begin position="1"/>
        <end position="103"/>
    </location>
</feature>
<dbReference type="Gene3D" id="2.60.40.1930">
    <property type="match status" value="1"/>
</dbReference>
<organism evidence="2 3">
    <name type="scientific">Angiostrongylus cantonensis</name>
    <name type="common">Rat lungworm</name>
    <dbReference type="NCBI Taxonomy" id="6313"/>
    <lineage>
        <taxon>Eukaryota</taxon>
        <taxon>Metazoa</taxon>
        <taxon>Ecdysozoa</taxon>
        <taxon>Nematoda</taxon>
        <taxon>Chromadorea</taxon>
        <taxon>Rhabditida</taxon>
        <taxon>Rhabditina</taxon>
        <taxon>Rhabditomorpha</taxon>
        <taxon>Strongyloidea</taxon>
        <taxon>Metastrongylidae</taxon>
        <taxon>Angiostrongylus</taxon>
    </lineage>
</organism>
<dbReference type="PANTHER" id="PTHR11412">
    <property type="entry name" value="MACROGLOBULIN / COMPLEMENT"/>
    <property type="match status" value="1"/>
</dbReference>
<proteinExistence type="predicted"/>
<dbReference type="Gene3D" id="6.20.50.160">
    <property type="match status" value="1"/>
</dbReference>
<protein>
    <submittedName>
        <fullName evidence="3">A2M_N_2 domain-containing protein</fullName>
    </submittedName>
</protein>
<dbReference type="SMART" id="SM01359">
    <property type="entry name" value="A2M_N_2"/>
    <property type="match status" value="1"/>
</dbReference>
<evidence type="ECO:0000313" key="2">
    <source>
        <dbReference type="Proteomes" id="UP000035642"/>
    </source>
</evidence>
<dbReference type="WBParaSite" id="ACAC_0001368601-mRNA-1">
    <property type="protein sequence ID" value="ACAC_0001368601-mRNA-1"/>
    <property type="gene ID" value="ACAC_0001368601"/>
</dbReference>
<dbReference type="Proteomes" id="UP000035642">
    <property type="component" value="Unassembled WGS sequence"/>
</dbReference>